<dbReference type="Gene3D" id="3.40.720.10">
    <property type="entry name" value="Alkaline Phosphatase, subunit A"/>
    <property type="match status" value="1"/>
</dbReference>
<keyword evidence="3" id="KW-0997">Cell inner membrane</keyword>
<dbReference type="InterPro" id="IPR040423">
    <property type="entry name" value="PEA_transferase"/>
</dbReference>
<feature type="transmembrane region" description="Helical" evidence="8">
    <location>
        <begin position="73"/>
        <end position="96"/>
    </location>
</feature>
<dbReference type="Proteomes" id="UP000054703">
    <property type="component" value="Unassembled WGS sequence"/>
</dbReference>
<evidence type="ECO:0000256" key="1">
    <source>
        <dbReference type="ARBA" id="ARBA00004429"/>
    </source>
</evidence>
<dbReference type="PATRIC" id="fig|45074.5.peg.3394"/>
<keyword evidence="2" id="KW-1003">Cell membrane</keyword>
<evidence type="ECO:0000313" key="12">
    <source>
        <dbReference type="Proteomes" id="UP000054703"/>
    </source>
</evidence>
<comment type="caution">
    <text evidence="11">The sequence shown here is derived from an EMBL/GenBank/DDBJ whole genome shotgun (WGS) entry which is preliminary data.</text>
</comment>
<evidence type="ECO:0000259" key="9">
    <source>
        <dbReference type="Pfam" id="PF00884"/>
    </source>
</evidence>
<feature type="transmembrane region" description="Helical" evidence="8">
    <location>
        <begin position="42"/>
        <end position="66"/>
    </location>
</feature>
<dbReference type="AlphaFoldDB" id="A0A0W0YFM8"/>
<evidence type="ECO:0000256" key="7">
    <source>
        <dbReference type="ARBA" id="ARBA00023136"/>
    </source>
</evidence>
<proteinExistence type="predicted"/>
<dbReference type="PANTHER" id="PTHR30443:SF0">
    <property type="entry name" value="PHOSPHOETHANOLAMINE TRANSFERASE EPTA"/>
    <property type="match status" value="1"/>
</dbReference>
<feature type="domain" description="Phosphoethanolamine transferase N-terminal" evidence="10">
    <location>
        <begin position="58"/>
        <end position="201"/>
    </location>
</feature>
<dbReference type="GO" id="GO:0016776">
    <property type="term" value="F:phosphotransferase activity, phosphate group as acceptor"/>
    <property type="evidence" value="ECO:0007669"/>
    <property type="project" value="TreeGrafter"/>
</dbReference>
<evidence type="ECO:0000256" key="4">
    <source>
        <dbReference type="ARBA" id="ARBA00022679"/>
    </source>
</evidence>
<evidence type="ECO:0000256" key="3">
    <source>
        <dbReference type="ARBA" id="ARBA00022519"/>
    </source>
</evidence>
<keyword evidence="7 8" id="KW-0472">Membrane</keyword>
<dbReference type="PROSITE" id="PS51257">
    <property type="entry name" value="PROKAR_LIPOPROTEIN"/>
    <property type="match status" value="1"/>
</dbReference>
<evidence type="ECO:0000259" key="10">
    <source>
        <dbReference type="Pfam" id="PF08019"/>
    </source>
</evidence>
<keyword evidence="6 8" id="KW-1133">Transmembrane helix</keyword>
<keyword evidence="12" id="KW-1185">Reference proteome</keyword>
<feature type="transmembrane region" description="Helical" evidence="8">
    <location>
        <begin position="116"/>
        <end position="136"/>
    </location>
</feature>
<dbReference type="RefSeq" id="WP_065236320.1">
    <property type="nucleotide sequence ID" value="NZ_CAAAIH010000011.1"/>
</dbReference>
<evidence type="ECO:0000256" key="6">
    <source>
        <dbReference type="ARBA" id="ARBA00022989"/>
    </source>
</evidence>
<reference evidence="11 12" key="1">
    <citation type="submission" date="2015-11" db="EMBL/GenBank/DDBJ databases">
        <title>Genomic analysis of 38 Legionella species identifies large and diverse effector repertoires.</title>
        <authorList>
            <person name="Burstein D."/>
            <person name="Amaro F."/>
            <person name="Zusman T."/>
            <person name="Lifshitz Z."/>
            <person name="Cohen O."/>
            <person name="Gilbert J.A."/>
            <person name="Pupko T."/>
            <person name="Shuman H.A."/>
            <person name="Segal G."/>
        </authorList>
    </citation>
    <scope>NUCLEOTIDE SEQUENCE [LARGE SCALE GENOMIC DNA]</scope>
    <source>
        <strain evidence="11 12">SC-63-C7</strain>
    </source>
</reference>
<keyword evidence="5 8" id="KW-0812">Transmembrane</keyword>
<dbReference type="EMBL" id="LNYU01000085">
    <property type="protein sequence ID" value="KTD55602.1"/>
    <property type="molecule type" value="Genomic_DNA"/>
</dbReference>
<dbReference type="PANTHER" id="PTHR30443">
    <property type="entry name" value="INNER MEMBRANE PROTEIN"/>
    <property type="match status" value="1"/>
</dbReference>
<dbReference type="InterPro" id="IPR058130">
    <property type="entry name" value="PEA_transf_C"/>
</dbReference>
<keyword evidence="4" id="KW-0808">Transferase</keyword>
<dbReference type="GO" id="GO:0005886">
    <property type="term" value="C:plasma membrane"/>
    <property type="evidence" value="ECO:0007669"/>
    <property type="project" value="UniProtKB-SubCell"/>
</dbReference>
<dbReference type="OrthoDB" id="9786870at2"/>
<evidence type="ECO:0000256" key="2">
    <source>
        <dbReference type="ARBA" id="ARBA00022475"/>
    </source>
</evidence>
<organism evidence="11 12">
    <name type="scientific">Legionella santicrucis</name>
    <dbReference type="NCBI Taxonomy" id="45074"/>
    <lineage>
        <taxon>Bacteria</taxon>
        <taxon>Pseudomonadati</taxon>
        <taxon>Pseudomonadota</taxon>
        <taxon>Gammaproteobacteria</taxon>
        <taxon>Legionellales</taxon>
        <taxon>Legionellaceae</taxon>
        <taxon>Legionella</taxon>
    </lineage>
</organism>
<dbReference type="NCBIfam" id="NF028537">
    <property type="entry name" value="P_eth_NH2_trans"/>
    <property type="match status" value="1"/>
</dbReference>
<evidence type="ECO:0000256" key="8">
    <source>
        <dbReference type="SAM" id="Phobius"/>
    </source>
</evidence>
<feature type="transmembrane region" description="Helical" evidence="8">
    <location>
        <begin position="148"/>
        <end position="171"/>
    </location>
</feature>
<dbReference type="Pfam" id="PF00884">
    <property type="entry name" value="Sulfatase"/>
    <property type="match status" value="1"/>
</dbReference>
<name>A0A0W0YFM8_9GAMM</name>
<accession>A0A0W0YFM8</accession>
<dbReference type="InterPro" id="IPR000917">
    <property type="entry name" value="Sulfatase_N"/>
</dbReference>
<dbReference type="Pfam" id="PF08019">
    <property type="entry name" value="EptA_B_N"/>
    <property type="match status" value="1"/>
</dbReference>
<evidence type="ECO:0000256" key="5">
    <source>
        <dbReference type="ARBA" id="ARBA00022692"/>
    </source>
</evidence>
<protein>
    <submittedName>
        <fullName evidence="11">Sulfatase</fullName>
    </submittedName>
</protein>
<feature type="domain" description="Sulfatase N-terminal" evidence="9">
    <location>
        <begin position="233"/>
        <end position="517"/>
    </location>
</feature>
<dbReference type="CDD" id="cd16017">
    <property type="entry name" value="LptA"/>
    <property type="match status" value="1"/>
</dbReference>
<sequence length="540" mass="62249">MKRTSYWSSELITLLCSIFFTLACNTSFWTELLRDKELVNAHTWFVIFGTAIAITGLQWFLLLLVINRWTFRWVTICLFLITSIAVYFMSTFHVYIDSTMITNIVSTDYHESREFLQWRILPYFVLLGVLPCWIVWHIEIYKRSLTSYWIGRLGTIFLSLCMVFGGGWAVFHDLGPVHRERKEIAYLITPLNLISSSVKAYWKTHQVHVNKTKIKIGEDAYQLPRAENNKPRVIVLVVGETVRALNWGLNGYQRQTTPELAKRQVVNFSQVTSCGTTTAVSLPCMFSPYGIHDYDSQKINQTESLLHLLDRANISVLWRDNQSGCKGVCDGLLLEKLETDALCKNGRCFDEILLHQLQQRIVSNKKDQLIILHMLGNHGPAYYERYPTQFKHWQPTCETTDLSSCSPKALVNTYDNAILYTDTMLANTIDLLATIKSHDTGLIYVSDHGESLGEHKLFLHGLPYFMAPDEQKKVPMILWMSHGLAKQLVIEDDCIRNKQSDSLSHDYLFSTLLAFFDVKTKEYNPKFDLIYSCRNLNKTA</sequence>
<comment type="subcellular location">
    <subcellularLocation>
        <location evidence="1">Cell inner membrane</location>
        <topology evidence="1">Multi-pass membrane protein</topology>
    </subcellularLocation>
</comment>
<evidence type="ECO:0000313" key="11">
    <source>
        <dbReference type="EMBL" id="KTD55602.1"/>
    </source>
</evidence>
<dbReference type="GO" id="GO:0009244">
    <property type="term" value="P:lipopolysaccharide core region biosynthetic process"/>
    <property type="evidence" value="ECO:0007669"/>
    <property type="project" value="TreeGrafter"/>
</dbReference>
<dbReference type="SUPFAM" id="SSF53649">
    <property type="entry name" value="Alkaline phosphatase-like"/>
    <property type="match status" value="1"/>
</dbReference>
<gene>
    <name evidence="11" type="ORF">Lsan_3154</name>
</gene>
<dbReference type="InterPro" id="IPR012549">
    <property type="entry name" value="EptA-like_N"/>
</dbReference>
<dbReference type="InterPro" id="IPR017850">
    <property type="entry name" value="Alkaline_phosphatase_core_sf"/>
</dbReference>
<dbReference type="STRING" id="45074.Lsan_3154"/>